<evidence type="ECO:0000313" key="3">
    <source>
        <dbReference type="Proteomes" id="UP000321393"/>
    </source>
</evidence>
<keyword evidence="1" id="KW-0472">Membrane</keyword>
<comment type="caution">
    <text evidence="2">The sequence shown here is derived from an EMBL/GenBank/DDBJ whole genome shotgun (WGS) entry which is preliminary data.</text>
</comment>
<proteinExistence type="predicted"/>
<name>A0A5A7ULJ8_CUCMM</name>
<gene>
    <name evidence="2" type="ORF">E6C27_scaffold43480G00040</name>
</gene>
<accession>A0A5A7ULJ8</accession>
<keyword evidence="1" id="KW-1133">Transmembrane helix</keyword>
<reference evidence="2 3" key="1">
    <citation type="submission" date="2019-08" db="EMBL/GenBank/DDBJ databases">
        <title>Draft genome sequences of two oriental melons (Cucumis melo L. var makuwa).</title>
        <authorList>
            <person name="Kwon S.-Y."/>
        </authorList>
    </citation>
    <scope>NUCLEOTIDE SEQUENCE [LARGE SCALE GENOMIC DNA]</scope>
    <source>
        <strain evidence="3">cv. SW 3</strain>
        <tissue evidence="2">Leaf</tissue>
    </source>
</reference>
<evidence type="ECO:0000313" key="2">
    <source>
        <dbReference type="EMBL" id="KAA0056712.1"/>
    </source>
</evidence>
<dbReference type="EMBL" id="SSTE01007353">
    <property type="protein sequence ID" value="KAA0056712.1"/>
    <property type="molecule type" value="Genomic_DNA"/>
</dbReference>
<dbReference type="Proteomes" id="UP000321393">
    <property type="component" value="Unassembled WGS sequence"/>
</dbReference>
<dbReference type="AlphaFoldDB" id="A0A5A7ULJ8"/>
<sequence length="157" mass="17801">MGIAQGASQYMFRNLLFLRSRSVIPAIFDWLSSVGFLQPPAHSYFAQLVRLFAYLLRDRRSIRSNSSASLHICVTLATSPMKYALNDEDELDFERMLFCIIRIRGVYGASACLSCSSGVVCFAMPITASLYGLKESPRAWFGRLTTLVLLQFWHEKE</sequence>
<feature type="transmembrane region" description="Helical" evidence="1">
    <location>
        <begin position="105"/>
        <end position="133"/>
    </location>
</feature>
<organism evidence="2 3">
    <name type="scientific">Cucumis melo var. makuwa</name>
    <name type="common">Oriental melon</name>
    <dbReference type="NCBI Taxonomy" id="1194695"/>
    <lineage>
        <taxon>Eukaryota</taxon>
        <taxon>Viridiplantae</taxon>
        <taxon>Streptophyta</taxon>
        <taxon>Embryophyta</taxon>
        <taxon>Tracheophyta</taxon>
        <taxon>Spermatophyta</taxon>
        <taxon>Magnoliopsida</taxon>
        <taxon>eudicotyledons</taxon>
        <taxon>Gunneridae</taxon>
        <taxon>Pentapetalae</taxon>
        <taxon>rosids</taxon>
        <taxon>fabids</taxon>
        <taxon>Cucurbitales</taxon>
        <taxon>Cucurbitaceae</taxon>
        <taxon>Benincaseae</taxon>
        <taxon>Cucumis</taxon>
    </lineage>
</organism>
<protein>
    <submittedName>
        <fullName evidence="2">Uncharacterized protein</fullName>
    </submittedName>
</protein>
<evidence type="ECO:0000256" key="1">
    <source>
        <dbReference type="SAM" id="Phobius"/>
    </source>
</evidence>
<keyword evidence="1" id="KW-0812">Transmembrane</keyword>